<evidence type="ECO:0000256" key="10">
    <source>
        <dbReference type="ARBA" id="ARBA00022801"/>
    </source>
</evidence>
<name>A0A814AZI9_9BILA</name>
<keyword evidence="12" id="KW-0472">Membrane</keyword>
<evidence type="ECO:0000313" key="17">
    <source>
        <dbReference type="EMBL" id="CAF0921208.1"/>
    </source>
</evidence>
<dbReference type="GO" id="GO:0009214">
    <property type="term" value="P:cyclic nucleotide catabolic process"/>
    <property type="evidence" value="ECO:0007669"/>
    <property type="project" value="InterPro"/>
</dbReference>
<evidence type="ECO:0000256" key="13">
    <source>
        <dbReference type="ARBA" id="ARBA00023288"/>
    </source>
</evidence>
<keyword evidence="9" id="KW-0597">Phosphoprotein</keyword>
<keyword evidence="10" id="KW-0378">Hydrolase</keyword>
<evidence type="ECO:0000256" key="12">
    <source>
        <dbReference type="ARBA" id="ARBA00023136"/>
    </source>
</evidence>
<dbReference type="SUPFAM" id="SSF55144">
    <property type="entry name" value="LigT-like"/>
    <property type="match status" value="1"/>
</dbReference>
<protein>
    <recommendedName>
        <fullName evidence="7">2',3'-cyclic-nucleotide 3'-phosphodiesterase</fullName>
        <ecNumber evidence="6">3.1.4.37</ecNumber>
    </recommendedName>
</protein>
<evidence type="ECO:0000256" key="8">
    <source>
        <dbReference type="ARBA" id="ARBA00022481"/>
    </source>
</evidence>
<dbReference type="PANTHER" id="PTHR10156">
    <property type="entry name" value="2',3'-CYCLIC-NUCLEOTIDE 3'-PHOSPHODIESTERASE"/>
    <property type="match status" value="1"/>
</dbReference>
<dbReference type="EC" id="3.1.4.37" evidence="6"/>
<accession>A0A814AZI9</accession>
<evidence type="ECO:0000313" key="18">
    <source>
        <dbReference type="EMBL" id="CAF3700567.1"/>
    </source>
</evidence>
<evidence type="ECO:0000256" key="1">
    <source>
        <dbReference type="ARBA" id="ARBA00000610"/>
    </source>
</evidence>
<evidence type="ECO:0000256" key="6">
    <source>
        <dbReference type="ARBA" id="ARBA00012317"/>
    </source>
</evidence>
<dbReference type="GO" id="GO:0016020">
    <property type="term" value="C:membrane"/>
    <property type="evidence" value="ECO:0007669"/>
    <property type="project" value="UniProtKB-SubCell"/>
</dbReference>
<comment type="subunit">
    <text evidence="5">Exists as monomers and homodimers.</text>
</comment>
<comment type="function">
    <text evidence="15">Catalyzes the formation of 2'-nucleotide products from 2',3'-cyclic substrates. May participate in RNA metabolism in the myelinating cell, CNP is the third most abundant protein in central nervous system myelin.</text>
</comment>
<evidence type="ECO:0000256" key="3">
    <source>
        <dbReference type="ARBA" id="ARBA00004635"/>
    </source>
</evidence>
<evidence type="ECO:0000256" key="5">
    <source>
        <dbReference type="ARBA" id="ARBA00011781"/>
    </source>
</evidence>
<dbReference type="GO" id="GO:0003723">
    <property type="term" value="F:RNA binding"/>
    <property type="evidence" value="ECO:0007669"/>
    <property type="project" value="UniProtKB-KW"/>
</dbReference>
<evidence type="ECO:0000313" key="19">
    <source>
        <dbReference type="Proteomes" id="UP000663829"/>
    </source>
</evidence>
<dbReference type="InterPro" id="IPR008431">
    <property type="entry name" value="CNPase"/>
</dbReference>
<dbReference type="GO" id="GO:0004113">
    <property type="term" value="F:2',3'-cyclic-nucleotide 3'-phosphodiesterase activity"/>
    <property type="evidence" value="ECO:0007669"/>
    <property type="project" value="UniProtKB-EC"/>
</dbReference>
<proteinExistence type="inferred from homology"/>
<evidence type="ECO:0000259" key="16">
    <source>
        <dbReference type="Pfam" id="PF05881"/>
    </source>
</evidence>
<dbReference type="Gene3D" id="3.90.1740.10">
    <property type="entry name" value="2',3'-cyclic nucleotide 3'-phosphodiesterase superfamily"/>
    <property type="match status" value="1"/>
</dbReference>
<feature type="domain" description="Cyclic nucleotide phosphodiesterase catalytic" evidence="16">
    <location>
        <begin position="425"/>
        <end position="498"/>
    </location>
</feature>
<evidence type="ECO:0000256" key="9">
    <source>
        <dbReference type="ARBA" id="ARBA00022553"/>
    </source>
</evidence>
<gene>
    <name evidence="17" type="ORF">GPM918_LOCUS9663</name>
    <name evidence="18" type="ORF">SRO942_LOCUS9668</name>
</gene>
<comment type="caution">
    <text evidence="17">The sequence shown here is derived from an EMBL/GenBank/DDBJ whole genome shotgun (WGS) entry which is preliminary data.</text>
</comment>
<comment type="subcellular location">
    <subcellularLocation>
        <location evidence="2">Melanosome</location>
    </subcellularLocation>
    <subcellularLocation>
        <location evidence="3">Membrane</location>
        <topology evidence="3">Lipid-anchor</topology>
    </subcellularLocation>
</comment>
<dbReference type="EMBL" id="CAJOBC010001820">
    <property type="protein sequence ID" value="CAF3700567.1"/>
    <property type="molecule type" value="Genomic_DNA"/>
</dbReference>
<sequence>MFDWLYQSVFMAHTATKKSVPSIKPDFNFSQVMDIFQLDNLYTKSYPFMTCPQTIDHYRKSKVMFLMRGLPGSGKSTLVDILKRIYSHSCQVCSADHFFMSEETGEYKFDRSKISDAHQTCQRNAEDACRAGINAIVIDNTNIRMDECKFYFQKASQYGYIVVIVEPRTQWKKNAQYLATHNIHQVPLDTIQARLHQYRPFIPFFFGLFVNHEQSTTIIEQAYDYYHQALQTFPMLKKDLERISREKNVSVNSLLNRSNMIGTPKLLHCTVKFIGKPTDQSRRQYTDYAGNVRVSHLLGKLCSAYIVSFIITPRTLGARLIFPERHTWSIWDMNDDEAFDKNNGSQGDQKGCEMCSSLMVRSFTEDEEQQVDIIDVEENFEEHERGLQSTSAISDKPLCQRCSIRYEQARYHQSTILHPTCGFMSRAHFTVGVAPGSSAVQTGQDLLSIIQKESDLQKSCVALCDNKLNQTVMKYMGNGECAVYLKEPILVQTIFSGAFH</sequence>
<keyword evidence="14" id="KW-0636">Prenylation</keyword>
<keyword evidence="13" id="KW-0449">Lipoprotein</keyword>
<evidence type="ECO:0000256" key="11">
    <source>
        <dbReference type="ARBA" id="ARBA00022884"/>
    </source>
</evidence>
<dbReference type="GO" id="GO:0005737">
    <property type="term" value="C:cytoplasm"/>
    <property type="evidence" value="ECO:0007669"/>
    <property type="project" value="TreeGrafter"/>
</dbReference>
<keyword evidence="8" id="KW-0488">Methylation</keyword>
<dbReference type="Pfam" id="PF05881">
    <property type="entry name" value="CNPase"/>
    <property type="match status" value="2"/>
</dbReference>
<dbReference type="Gene3D" id="3.40.50.300">
    <property type="entry name" value="P-loop containing nucleotide triphosphate hydrolases"/>
    <property type="match status" value="1"/>
</dbReference>
<dbReference type="Proteomes" id="UP000681722">
    <property type="component" value="Unassembled WGS sequence"/>
</dbReference>
<evidence type="ECO:0000256" key="2">
    <source>
        <dbReference type="ARBA" id="ARBA00004223"/>
    </source>
</evidence>
<comment type="catalytic activity">
    <reaction evidence="1">
        <text>a nucleoside 2',3'-cyclic phosphate + H2O = a nucleoside 2'-phosphate + H(+)</text>
        <dbReference type="Rhea" id="RHEA:14489"/>
        <dbReference type="ChEBI" id="CHEBI:15377"/>
        <dbReference type="ChEBI" id="CHEBI:15378"/>
        <dbReference type="ChEBI" id="CHEBI:66954"/>
        <dbReference type="ChEBI" id="CHEBI:78552"/>
        <dbReference type="EC" id="3.1.4.37"/>
    </reaction>
</comment>
<evidence type="ECO:0000256" key="14">
    <source>
        <dbReference type="ARBA" id="ARBA00023289"/>
    </source>
</evidence>
<dbReference type="InterPro" id="IPR047325">
    <property type="entry name" value="CNPase_cat"/>
</dbReference>
<dbReference type="Pfam" id="PF13671">
    <property type="entry name" value="AAA_33"/>
    <property type="match status" value="1"/>
</dbReference>
<evidence type="ECO:0000256" key="7">
    <source>
        <dbReference type="ARBA" id="ARBA00014478"/>
    </source>
</evidence>
<dbReference type="InterPro" id="IPR027417">
    <property type="entry name" value="P-loop_NTPase"/>
</dbReference>
<dbReference type="Proteomes" id="UP000663829">
    <property type="component" value="Unassembled WGS sequence"/>
</dbReference>
<dbReference type="InterPro" id="IPR009097">
    <property type="entry name" value="Cyclic_Pdiesterase"/>
</dbReference>
<comment type="similarity">
    <text evidence="4">Belongs to the 2H phosphoesterase superfamily. CNPase family.</text>
</comment>
<reference evidence="17" key="1">
    <citation type="submission" date="2021-02" db="EMBL/GenBank/DDBJ databases">
        <authorList>
            <person name="Nowell W R."/>
        </authorList>
    </citation>
    <scope>NUCLEOTIDE SEQUENCE</scope>
</reference>
<evidence type="ECO:0000256" key="15">
    <source>
        <dbReference type="ARBA" id="ARBA00045937"/>
    </source>
</evidence>
<organism evidence="17 19">
    <name type="scientific">Didymodactylos carnosus</name>
    <dbReference type="NCBI Taxonomy" id="1234261"/>
    <lineage>
        <taxon>Eukaryota</taxon>
        <taxon>Metazoa</taxon>
        <taxon>Spiralia</taxon>
        <taxon>Gnathifera</taxon>
        <taxon>Rotifera</taxon>
        <taxon>Eurotatoria</taxon>
        <taxon>Bdelloidea</taxon>
        <taxon>Philodinida</taxon>
        <taxon>Philodinidae</taxon>
        <taxon>Didymodactylos</taxon>
    </lineage>
</organism>
<evidence type="ECO:0000256" key="4">
    <source>
        <dbReference type="ARBA" id="ARBA00008662"/>
    </source>
</evidence>
<dbReference type="EMBL" id="CAJNOQ010001819">
    <property type="protein sequence ID" value="CAF0921208.1"/>
    <property type="molecule type" value="Genomic_DNA"/>
</dbReference>
<dbReference type="OrthoDB" id="3231855at2759"/>
<dbReference type="PANTHER" id="PTHR10156:SF0">
    <property type="entry name" value="2',3'-CYCLIC-NUCLEOTIDE 3'-PHOSPHODIESTERASE"/>
    <property type="match status" value="1"/>
</dbReference>
<keyword evidence="19" id="KW-1185">Reference proteome</keyword>
<dbReference type="SUPFAM" id="SSF52540">
    <property type="entry name" value="P-loop containing nucleoside triphosphate hydrolases"/>
    <property type="match status" value="1"/>
</dbReference>
<feature type="domain" description="Cyclic nucleotide phosphodiesterase catalytic" evidence="16">
    <location>
        <begin position="202"/>
        <end position="336"/>
    </location>
</feature>
<dbReference type="AlphaFoldDB" id="A0A814AZI9"/>
<keyword evidence="11" id="KW-0694">RNA-binding</keyword>